<feature type="binding site" evidence="10">
    <location>
        <position position="12"/>
    </location>
    <ligand>
        <name>Mn(2+)</name>
        <dbReference type="ChEBI" id="CHEBI:29035"/>
        <label>1</label>
    </ligand>
</feature>
<comment type="cofactor">
    <cofactor evidence="10">
        <name>Mn(2+)</name>
        <dbReference type="ChEBI" id="CHEBI:29035"/>
    </cofactor>
    <text evidence="10">Binds 2 Mn(2+) ions per subunit in a binuclear metal center.</text>
</comment>
<evidence type="ECO:0000256" key="3">
    <source>
        <dbReference type="ARBA" id="ARBA00022519"/>
    </source>
</evidence>
<keyword evidence="5 10" id="KW-0479">Metal-binding</keyword>
<evidence type="ECO:0000256" key="4">
    <source>
        <dbReference type="ARBA" id="ARBA00022556"/>
    </source>
</evidence>
<evidence type="ECO:0000256" key="6">
    <source>
        <dbReference type="ARBA" id="ARBA00022801"/>
    </source>
</evidence>
<evidence type="ECO:0000259" key="11">
    <source>
        <dbReference type="Pfam" id="PF00149"/>
    </source>
</evidence>
<sequence length="247" mass="27551">MNTQTIFISDLHLSADVPQLNALFFQSLQDWRGKIDALYILGDFFDVWVGDDDDGPFIQSIKAALADFAQATPVFVQHGNRDFLLGEKFAAESGIRLLPEQFVAELYGKPYLLVHGDELCSDDVAYQQFRAQSRNPMWQAAVLMKPLAERRILAGQIRMMSETKKNAEGKSEISDATEAGVQALLGKYAGQNIEVLIHGHTHRPAVHTHEIDGRTLTRYVLQDWEGETGGYLSVHADGRIETALLHA</sequence>
<comment type="function">
    <text evidence="10">Hydrolyzes the pyrophosphate bond of UDP-2,3-diacylglucosamine to yield 2,3-diacylglucosamine 1-phosphate (lipid X) and UMP by catalyzing the attack of water at the alpha-P atom. Involved in the biosynthesis of lipid A, a phosphorylated glycolipid that anchors the lipopolysaccharide to the outer membrane of the cell.</text>
</comment>
<keyword evidence="4 10" id="KW-0441">Lipid A biosynthesis</keyword>
<feature type="binding site" evidence="10">
    <location>
        <position position="123"/>
    </location>
    <ligand>
        <name>substrate</name>
    </ligand>
</feature>
<keyword evidence="2 10" id="KW-0444">Lipid biosynthesis</keyword>
<dbReference type="GO" id="GO:0005737">
    <property type="term" value="C:cytoplasm"/>
    <property type="evidence" value="ECO:0007669"/>
    <property type="project" value="InterPro"/>
</dbReference>
<dbReference type="GO" id="GO:0016491">
    <property type="term" value="F:oxidoreductase activity"/>
    <property type="evidence" value="ECO:0007669"/>
    <property type="project" value="UniProtKB-KW"/>
</dbReference>
<accession>A0AAE9KJ36</accession>
<dbReference type="Gene3D" id="3.60.21.10">
    <property type="match status" value="1"/>
</dbReference>
<dbReference type="InterPro" id="IPR010138">
    <property type="entry name" value="UDP-diacylglucosamine_Hdrlase"/>
</dbReference>
<feature type="binding site" evidence="10">
    <location>
        <position position="43"/>
    </location>
    <ligand>
        <name>Mn(2+)</name>
        <dbReference type="ChEBI" id="CHEBI:29035"/>
        <label>1</label>
    </ligand>
</feature>
<evidence type="ECO:0000313" key="12">
    <source>
        <dbReference type="EMBL" id="TCP10176.1"/>
    </source>
</evidence>
<comment type="catalytic activity">
    <reaction evidence="10">
        <text>UDP-2-N,3-O-bis[(3R)-3-hydroxytetradecanoyl]-alpha-D-glucosamine + H2O = 2-N,3-O-bis[(3R)-3-hydroxytetradecanoyl]-alpha-D-glucosaminyl 1-phosphate + UMP + 2 H(+)</text>
        <dbReference type="Rhea" id="RHEA:25213"/>
        <dbReference type="ChEBI" id="CHEBI:15377"/>
        <dbReference type="ChEBI" id="CHEBI:15378"/>
        <dbReference type="ChEBI" id="CHEBI:57865"/>
        <dbReference type="ChEBI" id="CHEBI:57957"/>
        <dbReference type="ChEBI" id="CHEBI:78847"/>
        <dbReference type="EC" id="3.6.1.54"/>
    </reaction>
</comment>
<feature type="binding site" evidence="10">
    <location>
        <begin position="80"/>
        <end position="81"/>
    </location>
    <ligand>
        <name>substrate</name>
    </ligand>
</feature>
<dbReference type="EMBL" id="SLXE01000002">
    <property type="protein sequence ID" value="TCP10176.1"/>
    <property type="molecule type" value="Genomic_DNA"/>
</dbReference>
<proteinExistence type="inferred from homology"/>
<evidence type="ECO:0000256" key="7">
    <source>
        <dbReference type="ARBA" id="ARBA00023098"/>
    </source>
</evidence>
<dbReference type="Proteomes" id="UP000829756">
    <property type="component" value="Chromosome"/>
</dbReference>
<dbReference type="InterPro" id="IPR029052">
    <property type="entry name" value="Metallo-depent_PP-like"/>
</dbReference>
<evidence type="ECO:0000313" key="13">
    <source>
        <dbReference type="EMBL" id="UOO80447.1"/>
    </source>
</evidence>
<evidence type="ECO:0000313" key="15">
    <source>
        <dbReference type="Proteomes" id="UP000829756"/>
    </source>
</evidence>
<feature type="binding site" evidence="10">
    <location>
        <position position="80"/>
    </location>
    <ligand>
        <name>Mn(2+)</name>
        <dbReference type="ChEBI" id="CHEBI:29035"/>
        <label>2</label>
    </ligand>
</feature>
<evidence type="ECO:0000256" key="1">
    <source>
        <dbReference type="ARBA" id="ARBA00022475"/>
    </source>
</evidence>
<gene>
    <name evidence="10" type="primary">lpxH</name>
    <name evidence="12" type="ORF">EV680_10273</name>
    <name evidence="13" type="ORF">LVJ78_05470</name>
</gene>
<feature type="binding site" evidence="10">
    <location>
        <position position="200"/>
    </location>
    <ligand>
        <name>substrate</name>
    </ligand>
</feature>
<reference evidence="12 14" key="1">
    <citation type="submission" date="2019-03" db="EMBL/GenBank/DDBJ databases">
        <title>Genomic Encyclopedia of Type Strains, Phase IV (KMG-IV): sequencing the most valuable type-strain genomes for metagenomic binning, comparative biology and taxonomic classification.</title>
        <authorList>
            <person name="Goeker M."/>
        </authorList>
    </citation>
    <scope>NUCLEOTIDE SEQUENCE [LARGE SCALE GENOMIC DNA]</scope>
    <source>
        <strain evidence="12 14">DSM 17474</strain>
    </source>
</reference>
<feature type="binding site" evidence="10">
    <location>
        <position position="161"/>
    </location>
    <ligand>
        <name>substrate</name>
    </ligand>
</feature>
<dbReference type="GO" id="GO:0019897">
    <property type="term" value="C:extrinsic component of plasma membrane"/>
    <property type="evidence" value="ECO:0007669"/>
    <property type="project" value="UniProtKB-UniRule"/>
</dbReference>
<dbReference type="RefSeq" id="WP_132952399.1">
    <property type="nucleotide sequence ID" value="NZ_CP091507.1"/>
</dbReference>
<comment type="caution">
    <text evidence="10">Lacks conserved residue(s) required for the propagation of feature annotation.</text>
</comment>
<dbReference type="EMBL" id="CP091507">
    <property type="protein sequence ID" value="UOO80447.1"/>
    <property type="molecule type" value="Genomic_DNA"/>
</dbReference>
<name>A0AAE9KJ36_9NEIS</name>
<dbReference type="Proteomes" id="UP000294721">
    <property type="component" value="Unassembled WGS sequence"/>
</dbReference>
<dbReference type="InterPro" id="IPR043461">
    <property type="entry name" value="LpxH-like"/>
</dbReference>
<dbReference type="GO" id="GO:0030145">
    <property type="term" value="F:manganese ion binding"/>
    <property type="evidence" value="ECO:0007669"/>
    <property type="project" value="UniProtKB-UniRule"/>
</dbReference>
<keyword evidence="14" id="KW-1185">Reference proteome</keyword>
<protein>
    <recommendedName>
        <fullName evidence="10">UDP-2,3-diacylglucosamine hydrolase</fullName>
        <ecNumber evidence="10">3.6.1.54</ecNumber>
    </recommendedName>
    <alternativeName>
        <fullName evidence="10">UDP-2,3-diacylglucosamine diphosphatase</fullName>
    </alternativeName>
</protein>
<evidence type="ECO:0000256" key="10">
    <source>
        <dbReference type="HAMAP-Rule" id="MF_00575"/>
    </source>
</evidence>
<dbReference type="SUPFAM" id="SSF56300">
    <property type="entry name" value="Metallo-dependent phosphatases"/>
    <property type="match status" value="1"/>
</dbReference>
<dbReference type="NCBIfam" id="NF003743">
    <property type="entry name" value="PRK05340.1"/>
    <property type="match status" value="1"/>
</dbReference>
<keyword evidence="3 10" id="KW-0997">Cell inner membrane</keyword>
<evidence type="ECO:0000256" key="8">
    <source>
        <dbReference type="ARBA" id="ARBA00023136"/>
    </source>
</evidence>
<keyword evidence="8 10" id="KW-0472">Membrane</keyword>
<reference evidence="13" key="2">
    <citation type="submission" date="2021-12" db="EMBL/GenBank/DDBJ databases">
        <authorList>
            <person name="Veyrier F.J."/>
        </authorList>
    </citation>
    <scope>NUCLEOTIDE SEQUENCE</scope>
    <source>
        <strain evidence="13">1258/02</strain>
    </source>
</reference>
<keyword evidence="12" id="KW-0560">Oxidoreductase</keyword>
<evidence type="ECO:0000256" key="2">
    <source>
        <dbReference type="ARBA" id="ARBA00022516"/>
    </source>
</evidence>
<dbReference type="InterPro" id="IPR004843">
    <property type="entry name" value="Calcineurin-like_PHP"/>
</dbReference>
<organism evidence="13 15">
    <name type="scientific">Uruburuella suis</name>
    <dbReference type="NCBI Taxonomy" id="252130"/>
    <lineage>
        <taxon>Bacteria</taxon>
        <taxon>Pseudomonadati</taxon>
        <taxon>Pseudomonadota</taxon>
        <taxon>Betaproteobacteria</taxon>
        <taxon>Neisseriales</taxon>
        <taxon>Neisseriaceae</taxon>
        <taxon>Uruburuella</taxon>
    </lineage>
</organism>
<dbReference type="GO" id="GO:0008758">
    <property type="term" value="F:UDP-2,3-diacylglucosamine hydrolase activity"/>
    <property type="evidence" value="ECO:0007669"/>
    <property type="project" value="UniProtKB-UniRule"/>
</dbReference>
<keyword evidence="7 10" id="KW-0443">Lipid metabolism</keyword>
<feature type="binding site" evidence="10">
    <location>
        <position position="115"/>
    </location>
    <ligand>
        <name>Mn(2+)</name>
        <dbReference type="ChEBI" id="CHEBI:29035"/>
        <label>2</label>
    </ligand>
</feature>
<dbReference type="HAMAP" id="MF_00575">
    <property type="entry name" value="LpxH"/>
    <property type="match status" value="1"/>
</dbReference>
<evidence type="ECO:0000313" key="14">
    <source>
        <dbReference type="Proteomes" id="UP000294721"/>
    </source>
</evidence>
<dbReference type="GO" id="GO:0009245">
    <property type="term" value="P:lipid A biosynthetic process"/>
    <property type="evidence" value="ECO:0007669"/>
    <property type="project" value="UniProtKB-UniRule"/>
</dbReference>
<dbReference type="AlphaFoldDB" id="A0AAE9KJ36"/>
<dbReference type="CDD" id="cd07398">
    <property type="entry name" value="MPP_YbbF-LpxH"/>
    <property type="match status" value="1"/>
</dbReference>
<dbReference type="NCBIfam" id="TIGR01854">
    <property type="entry name" value="lipid_A_lpxH"/>
    <property type="match status" value="1"/>
</dbReference>
<dbReference type="KEGG" id="usu:LVJ78_05470"/>
<evidence type="ECO:0000256" key="5">
    <source>
        <dbReference type="ARBA" id="ARBA00022723"/>
    </source>
</evidence>
<dbReference type="PANTHER" id="PTHR34990:SF1">
    <property type="entry name" value="UDP-2,3-DIACYLGLUCOSAMINE HYDROLASE"/>
    <property type="match status" value="1"/>
</dbReference>
<feature type="binding site" evidence="10">
    <location>
        <position position="202"/>
    </location>
    <ligand>
        <name>Mn(2+)</name>
        <dbReference type="ChEBI" id="CHEBI:29035"/>
        <label>1</label>
    </ligand>
</feature>
<comment type="similarity">
    <text evidence="10">Belongs to the LpxH family.</text>
</comment>
<evidence type="ECO:0000256" key="9">
    <source>
        <dbReference type="ARBA" id="ARBA00023211"/>
    </source>
</evidence>
<feature type="binding site" evidence="10">
    <location>
        <position position="43"/>
    </location>
    <ligand>
        <name>Mn(2+)</name>
        <dbReference type="ChEBI" id="CHEBI:29035"/>
        <label>2</label>
    </ligand>
</feature>
<keyword evidence="6 10" id="KW-0378">Hydrolase</keyword>
<dbReference type="EC" id="3.6.1.54" evidence="10"/>
<feature type="binding site" evidence="10">
    <location>
        <position position="10"/>
    </location>
    <ligand>
        <name>Mn(2+)</name>
        <dbReference type="ChEBI" id="CHEBI:29035"/>
        <label>1</label>
    </ligand>
</feature>
<dbReference type="PANTHER" id="PTHR34990">
    <property type="entry name" value="UDP-2,3-DIACYLGLUCOSAMINE HYDROLASE-RELATED"/>
    <property type="match status" value="1"/>
</dbReference>
<keyword evidence="1 10" id="KW-1003">Cell membrane</keyword>
<comment type="pathway">
    <text evidence="10">Glycolipid biosynthesis; lipid IV(A) biosynthesis; lipid IV(A) from (3R)-3-hydroxytetradecanoyl-[acyl-carrier-protein] and UDP-N-acetyl-alpha-D-glucosamine: step 4/6.</text>
</comment>
<keyword evidence="9 10" id="KW-0464">Manganese</keyword>
<reference evidence="13" key="3">
    <citation type="journal article" date="2022" name="Res Sq">
        <title>Evolution of multicellular longitudinally dividing oral cavity symbionts (Neisseriaceae).</title>
        <authorList>
            <person name="Nyongesa S."/>
            <person name="Weber P."/>
            <person name="Bernet E."/>
            <person name="Pullido F."/>
            <person name="Nieckarz M."/>
            <person name="Delaby M."/>
            <person name="Nieves C."/>
            <person name="Viehboeck T."/>
            <person name="Krause N."/>
            <person name="Rivera-Millot A."/>
            <person name="Nakamura A."/>
            <person name="Vischer N."/>
            <person name="VanNieuwenhze M."/>
            <person name="Brun Y."/>
            <person name="Cava F."/>
            <person name="Bulgheresi S."/>
            <person name="Veyrier F."/>
        </authorList>
    </citation>
    <scope>NUCLEOTIDE SEQUENCE</scope>
    <source>
        <strain evidence="13">1258/02</strain>
    </source>
</reference>
<feature type="binding site" evidence="10">
    <location>
        <position position="166"/>
    </location>
    <ligand>
        <name>substrate</name>
    </ligand>
</feature>
<feature type="domain" description="Calcineurin-like phosphoesterase" evidence="11">
    <location>
        <begin position="6"/>
        <end position="204"/>
    </location>
</feature>
<dbReference type="Pfam" id="PF00149">
    <property type="entry name" value="Metallophos"/>
    <property type="match status" value="1"/>
</dbReference>
<comment type="subcellular location">
    <subcellularLocation>
        <location evidence="10">Cell inner membrane</location>
        <topology evidence="10">Peripheral membrane protein</topology>
        <orientation evidence="10">Cytoplasmic side</orientation>
    </subcellularLocation>
</comment>
<feature type="binding site" evidence="10">
    <location>
        <position position="200"/>
    </location>
    <ligand>
        <name>Mn(2+)</name>
        <dbReference type="ChEBI" id="CHEBI:29035"/>
        <label>2</label>
    </ligand>
</feature>